<reference evidence="12" key="1">
    <citation type="submission" date="2022-07" db="EMBL/GenBank/DDBJ databases">
        <authorList>
            <person name="Jung M.-Y."/>
            <person name="Lee M."/>
        </authorList>
    </citation>
    <scope>NUCLEOTIDE SEQUENCE</scope>
    <source>
        <strain evidence="12">S8</strain>
    </source>
</reference>
<dbReference type="PROSITE" id="PS51257">
    <property type="entry name" value="PROKAR_LIPOPROTEIN"/>
    <property type="match status" value="1"/>
</dbReference>
<reference evidence="12" key="2">
    <citation type="journal article" date="2023" name="Curr. Microbiol.">
        <title>Granulicatella seriolae sp. nov., a Novel Facultative Anaerobe Isolated from Yellowtail Marine Fish.</title>
        <authorList>
            <person name="Lee M."/>
            <person name="Choi Y.J."/>
            <person name="Farooq A."/>
            <person name="Jeong J.B."/>
            <person name="Jung M.Y."/>
        </authorList>
    </citation>
    <scope>NUCLEOTIDE SEQUENCE</scope>
    <source>
        <strain evidence="12">S8</strain>
    </source>
</reference>
<evidence type="ECO:0000256" key="1">
    <source>
        <dbReference type="ARBA" id="ARBA00002841"/>
    </source>
</evidence>
<dbReference type="SUPFAM" id="SSF53850">
    <property type="entry name" value="Periplasmic binding protein-like II"/>
    <property type="match status" value="2"/>
</dbReference>
<evidence type="ECO:0000259" key="11">
    <source>
        <dbReference type="Pfam" id="PF12849"/>
    </source>
</evidence>
<keyword evidence="5" id="KW-0592">Phosphate transport</keyword>
<gene>
    <name evidence="12" type="ORF">NPA36_09290</name>
</gene>
<keyword evidence="6 10" id="KW-0732">Signal</keyword>
<keyword evidence="5" id="KW-0813">Transport</keyword>
<dbReference type="InterPro" id="IPR024370">
    <property type="entry name" value="PBP_domain"/>
</dbReference>
<evidence type="ECO:0000313" key="12">
    <source>
        <dbReference type="EMBL" id="MCQ9210738.1"/>
    </source>
</evidence>
<dbReference type="Gene3D" id="3.40.190.10">
    <property type="entry name" value="Periplasmic binding protein-like II"/>
    <property type="match status" value="3"/>
</dbReference>
<evidence type="ECO:0000256" key="10">
    <source>
        <dbReference type="SAM" id="SignalP"/>
    </source>
</evidence>
<dbReference type="PANTHER" id="PTHR30570:SF1">
    <property type="entry name" value="PHOSPHATE-BINDING PROTEIN PSTS"/>
    <property type="match status" value="1"/>
</dbReference>
<evidence type="ECO:0000256" key="7">
    <source>
        <dbReference type="ARBA" id="ARBA00023139"/>
    </source>
</evidence>
<dbReference type="PANTHER" id="PTHR30570">
    <property type="entry name" value="PERIPLASMIC PHOSPHATE BINDING COMPONENT OF PHOSPHATE ABC TRANSPORTER"/>
    <property type="match status" value="1"/>
</dbReference>
<comment type="subunit">
    <text evidence="4">The complex is composed of two ATP-binding proteins (PstB), two transmembrane proteins (PstC and PstA) and a solute-binding protein (PstS).</text>
</comment>
<keyword evidence="8" id="KW-0449">Lipoprotein</keyword>
<protein>
    <submittedName>
        <fullName evidence="12">Extracellular solute-binding protein</fullName>
    </submittedName>
</protein>
<dbReference type="Proteomes" id="UP001059480">
    <property type="component" value="Unassembled WGS sequence"/>
</dbReference>
<keyword evidence="13" id="KW-1185">Reference proteome</keyword>
<evidence type="ECO:0000256" key="4">
    <source>
        <dbReference type="ARBA" id="ARBA00011529"/>
    </source>
</evidence>
<comment type="caution">
    <text evidence="12">The sequence shown here is derived from an EMBL/GenBank/DDBJ whole genome shotgun (WGS) entry which is preliminary data.</text>
</comment>
<comment type="subcellular location">
    <subcellularLocation>
        <location evidence="2">Cell membrane</location>
        <topology evidence="2">Lipid-anchor</topology>
    </subcellularLocation>
</comment>
<dbReference type="EMBL" id="JANHNZ010000012">
    <property type="protein sequence ID" value="MCQ9210738.1"/>
    <property type="molecule type" value="Genomic_DNA"/>
</dbReference>
<name>A0ABT1WS21_9LACT</name>
<evidence type="ECO:0000313" key="13">
    <source>
        <dbReference type="Proteomes" id="UP001059480"/>
    </source>
</evidence>
<evidence type="ECO:0000256" key="9">
    <source>
        <dbReference type="SAM" id="MobiDB-lite"/>
    </source>
</evidence>
<evidence type="ECO:0000256" key="3">
    <source>
        <dbReference type="ARBA" id="ARBA00008725"/>
    </source>
</evidence>
<comment type="function">
    <text evidence="1">Part of the ABC transporter complex PstSACB involved in phosphate import.</text>
</comment>
<accession>A0ABT1WS21</accession>
<feature type="chain" id="PRO_5046191757" evidence="10">
    <location>
        <begin position="27"/>
        <end position="300"/>
    </location>
</feature>
<feature type="signal peptide" evidence="10">
    <location>
        <begin position="1"/>
        <end position="26"/>
    </location>
</feature>
<dbReference type="RefSeq" id="WP_256945846.1">
    <property type="nucleotide sequence ID" value="NZ_JANHNZ010000012.1"/>
</dbReference>
<feature type="domain" description="PBP" evidence="11">
    <location>
        <begin position="43"/>
        <end position="163"/>
    </location>
</feature>
<dbReference type="Pfam" id="PF12849">
    <property type="entry name" value="PBP_like_2"/>
    <property type="match status" value="2"/>
</dbReference>
<proteinExistence type="inferred from homology"/>
<dbReference type="InterPro" id="IPR050811">
    <property type="entry name" value="Phosphate_ABC_transporter"/>
</dbReference>
<comment type="similarity">
    <text evidence="3">Belongs to the PstS family.</text>
</comment>
<feature type="domain" description="PBP" evidence="11">
    <location>
        <begin position="185"/>
        <end position="298"/>
    </location>
</feature>
<keyword evidence="7" id="KW-0564">Palmitate</keyword>
<feature type="region of interest" description="Disordered" evidence="9">
    <location>
        <begin position="25"/>
        <end position="51"/>
    </location>
</feature>
<sequence length="300" mass="31434">MKFSKLPKVLFSVVAGLTLVACGNNAGESSSTSSTATTPTSLTGDIGVVSREDGSGTRGAFVEITGVLTKEGDKETDKTTKTAVIQNGTEGVLSTVAGDKFAIGYISLGSLNDTVRAVPIEGVEPTSATVLDKTYKLQRPFNIAWKGELKEVAKDFVDFIHSKQGQEIAVANKYVEAKVDGAEYTASGKSGKISVVGSTSVSPLMEKFAEAYRKLNPDVTIDITSNGSSAGMTAAMEGTADIGMASRELKDSEKAALNSDAIALDGIALVVNKANGIESLTLEQVKEIYTGEITSWEEIK</sequence>
<evidence type="ECO:0000256" key="5">
    <source>
        <dbReference type="ARBA" id="ARBA00022592"/>
    </source>
</evidence>
<feature type="compositionally biased region" description="Low complexity" evidence="9">
    <location>
        <begin position="29"/>
        <end position="43"/>
    </location>
</feature>
<evidence type="ECO:0000256" key="6">
    <source>
        <dbReference type="ARBA" id="ARBA00022729"/>
    </source>
</evidence>
<organism evidence="12 13">
    <name type="scientific">Granulicatella seriolae</name>
    <dbReference type="NCBI Taxonomy" id="2967226"/>
    <lineage>
        <taxon>Bacteria</taxon>
        <taxon>Bacillati</taxon>
        <taxon>Bacillota</taxon>
        <taxon>Bacilli</taxon>
        <taxon>Lactobacillales</taxon>
        <taxon>Carnobacteriaceae</taxon>
        <taxon>Granulicatella</taxon>
    </lineage>
</organism>
<evidence type="ECO:0000256" key="8">
    <source>
        <dbReference type="ARBA" id="ARBA00023288"/>
    </source>
</evidence>
<reference evidence="12" key="3">
    <citation type="journal article" date="2023" name="Microbiol. Resour. Announc.">
        <title>Draft Genome Sequence of Granulicatella sp. Strain S8, Isolated from a Marine Fish, Seriola quinqueradiata.</title>
        <authorList>
            <person name="Lee M."/>
            <person name="Farooq A."/>
            <person name="Jeong J.B."/>
            <person name="Jung M.Y."/>
        </authorList>
    </citation>
    <scope>NUCLEOTIDE SEQUENCE</scope>
    <source>
        <strain evidence="12">S8</strain>
    </source>
</reference>
<evidence type="ECO:0000256" key="2">
    <source>
        <dbReference type="ARBA" id="ARBA00004193"/>
    </source>
</evidence>